<evidence type="ECO:0000313" key="9">
    <source>
        <dbReference type="Proteomes" id="UP000001982"/>
    </source>
</evidence>
<dbReference type="GO" id="GO:0006825">
    <property type="term" value="P:copper ion transport"/>
    <property type="evidence" value="ECO:0007669"/>
    <property type="project" value="InterPro"/>
</dbReference>
<evidence type="ECO:0000313" key="8">
    <source>
        <dbReference type="EMBL" id="ABE56819.1"/>
    </source>
</evidence>
<dbReference type="InterPro" id="IPR007348">
    <property type="entry name" value="CopC_dom"/>
</dbReference>
<dbReference type="HOGENOM" id="CLU_087859_4_0_6"/>
<dbReference type="GO" id="GO:0030313">
    <property type="term" value="C:cell envelope"/>
    <property type="evidence" value="ECO:0007669"/>
    <property type="project" value="UniProtKB-SubCell"/>
</dbReference>
<dbReference type="GO" id="GO:0042597">
    <property type="term" value="C:periplasmic space"/>
    <property type="evidence" value="ECO:0007669"/>
    <property type="project" value="UniProtKB-SubCell"/>
</dbReference>
<evidence type="ECO:0000256" key="3">
    <source>
        <dbReference type="ARBA" id="ARBA00022729"/>
    </source>
</evidence>
<dbReference type="AlphaFoldDB" id="Q12IA7"/>
<dbReference type="PANTHER" id="PTHR34820">
    <property type="entry name" value="INNER MEMBRANE PROTEIN YEBZ"/>
    <property type="match status" value="1"/>
</dbReference>
<dbReference type="STRING" id="318161.Sden_3544"/>
<accession>Q12IA7</accession>
<dbReference type="InterPro" id="IPR014756">
    <property type="entry name" value="Ig_E-set"/>
</dbReference>
<evidence type="ECO:0000259" key="7">
    <source>
        <dbReference type="Pfam" id="PF04234"/>
    </source>
</evidence>
<reference evidence="8 9" key="1">
    <citation type="submission" date="2006-03" db="EMBL/GenBank/DDBJ databases">
        <title>Complete sequence of Shewanella denitrificans OS217.</title>
        <authorList>
            <consortium name="US DOE Joint Genome Institute"/>
            <person name="Copeland A."/>
            <person name="Lucas S."/>
            <person name="Lapidus A."/>
            <person name="Barry K."/>
            <person name="Detter J.C."/>
            <person name="Glavina del Rio T."/>
            <person name="Hammon N."/>
            <person name="Israni S."/>
            <person name="Dalin E."/>
            <person name="Tice H."/>
            <person name="Pitluck S."/>
            <person name="Brettin T."/>
            <person name="Bruce D."/>
            <person name="Han C."/>
            <person name="Tapia R."/>
            <person name="Gilna P."/>
            <person name="Kiss H."/>
            <person name="Schmutz J."/>
            <person name="Larimer F."/>
            <person name="Land M."/>
            <person name="Hauser L."/>
            <person name="Kyrpides N."/>
            <person name="Lykidis A."/>
            <person name="Richardson P."/>
        </authorList>
    </citation>
    <scope>NUCLEOTIDE SEQUENCE [LARGE SCALE GENOMIC DNA]</scope>
    <source>
        <strain evidence="9">OS217 / ATCC BAA-1090 / DSM 15013</strain>
    </source>
</reference>
<keyword evidence="9" id="KW-1185">Reference proteome</keyword>
<keyword evidence="5" id="KW-0574">Periplasm</keyword>
<dbReference type="InterPro" id="IPR014755">
    <property type="entry name" value="Cu-Rt/internalin_Ig-like"/>
</dbReference>
<keyword evidence="3 5" id="KW-0732">Signal</keyword>
<dbReference type="Proteomes" id="UP000001982">
    <property type="component" value="Chromosome"/>
</dbReference>
<gene>
    <name evidence="8" type="ordered locus">Sden_3544</name>
</gene>
<sequence>MKLFNSVLVAAGLILSSSAFAHVGLSSTTPANGAMISQAPSTLELNFSAPVRLVKLAMQDENQLEVPLSVPKHAQSQANFAIALPALKPAKYTVSWMIMGDDGHKMKGEFGFMLHGAKAAAIDAATGTVTDAVKADAKVDIKVDHSAHH</sequence>
<proteinExistence type="inferred from homology"/>
<organism evidence="8 9">
    <name type="scientific">Shewanella denitrificans (strain OS217 / ATCC BAA-1090 / DSM 15013)</name>
    <dbReference type="NCBI Taxonomy" id="318161"/>
    <lineage>
        <taxon>Bacteria</taxon>
        <taxon>Pseudomonadati</taxon>
        <taxon>Pseudomonadota</taxon>
        <taxon>Gammaproteobacteria</taxon>
        <taxon>Alteromonadales</taxon>
        <taxon>Shewanellaceae</taxon>
        <taxon>Shewanella</taxon>
    </lineage>
</organism>
<keyword evidence="2 5" id="KW-0479">Metal-binding</keyword>
<evidence type="ECO:0000256" key="1">
    <source>
        <dbReference type="ARBA" id="ARBA00004196"/>
    </source>
</evidence>
<feature type="chain" id="PRO_5004181130" description="Copper resistance protein C" evidence="6">
    <location>
        <begin position="22"/>
        <end position="149"/>
    </location>
</feature>
<dbReference type="OrthoDB" id="5568545at2"/>
<name>Q12IA7_SHEDO</name>
<dbReference type="RefSeq" id="WP_011497959.1">
    <property type="nucleotide sequence ID" value="NC_007954.1"/>
</dbReference>
<feature type="signal peptide" evidence="6">
    <location>
        <begin position="1"/>
        <end position="21"/>
    </location>
</feature>
<comment type="function">
    <text evidence="5">Involved in copper resistance.</text>
</comment>
<evidence type="ECO:0000256" key="5">
    <source>
        <dbReference type="RuleBase" id="RU369037"/>
    </source>
</evidence>
<dbReference type="GO" id="GO:0005507">
    <property type="term" value="F:copper ion binding"/>
    <property type="evidence" value="ECO:0007669"/>
    <property type="project" value="UniProtKB-UniRule"/>
</dbReference>
<evidence type="ECO:0000256" key="4">
    <source>
        <dbReference type="ARBA" id="ARBA00023008"/>
    </source>
</evidence>
<keyword evidence="4 5" id="KW-0186">Copper</keyword>
<dbReference type="PANTHER" id="PTHR34820:SF4">
    <property type="entry name" value="INNER MEMBRANE PROTEIN YEBZ"/>
    <property type="match status" value="1"/>
</dbReference>
<dbReference type="Gene3D" id="2.60.40.1220">
    <property type="match status" value="1"/>
</dbReference>
<dbReference type="EMBL" id="CP000302">
    <property type="protein sequence ID" value="ABE56819.1"/>
    <property type="molecule type" value="Genomic_DNA"/>
</dbReference>
<dbReference type="KEGG" id="sdn:Sden_3544"/>
<evidence type="ECO:0000256" key="2">
    <source>
        <dbReference type="ARBA" id="ARBA00022723"/>
    </source>
</evidence>
<dbReference type="SUPFAM" id="SSF81296">
    <property type="entry name" value="E set domains"/>
    <property type="match status" value="1"/>
</dbReference>
<evidence type="ECO:0000256" key="6">
    <source>
        <dbReference type="SAM" id="SignalP"/>
    </source>
</evidence>
<feature type="domain" description="CopC" evidence="7">
    <location>
        <begin position="22"/>
        <end position="113"/>
    </location>
</feature>
<dbReference type="eggNOG" id="COG2372">
    <property type="taxonomic scope" value="Bacteria"/>
</dbReference>
<protein>
    <recommendedName>
        <fullName evidence="5">Copper resistance protein C</fullName>
    </recommendedName>
</protein>
<dbReference type="GO" id="GO:0005886">
    <property type="term" value="C:plasma membrane"/>
    <property type="evidence" value="ECO:0007669"/>
    <property type="project" value="TreeGrafter"/>
</dbReference>
<comment type="similarity">
    <text evidence="5">Belongs to the CopC family.</text>
</comment>
<dbReference type="GO" id="GO:0046688">
    <property type="term" value="P:response to copper ion"/>
    <property type="evidence" value="ECO:0007669"/>
    <property type="project" value="UniProtKB-UniRule"/>
</dbReference>
<dbReference type="InterPro" id="IPR032694">
    <property type="entry name" value="CopC/D"/>
</dbReference>
<dbReference type="Pfam" id="PF04234">
    <property type="entry name" value="CopC"/>
    <property type="match status" value="1"/>
</dbReference>
<comment type="subcellular location">
    <subcellularLocation>
        <location evidence="1">Cell envelope</location>
    </subcellularLocation>
    <subcellularLocation>
        <location evidence="5">Periplasm</location>
    </subcellularLocation>
</comment>